<gene>
    <name evidence="2" type="ORF">AAW00_03370</name>
</gene>
<dbReference type="OrthoDB" id="9815600at2"/>
<evidence type="ECO:0000313" key="2">
    <source>
        <dbReference type="EMBL" id="KLE35479.1"/>
    </source>
</evidence>
<dbReference type="InterPro" id="IPR007060">
    <property type="entry name" value="FtsL/DivIC"/>
</dbReference>
<name>A0A0G9MY10_9SPHN</name>
<feature type="coiled-coil region" evidence="1">
    <location>
        <begin position="41"/>
        <end position="68"/>
    </location>
</feature>
<sequence length="108" mass="12102">MGKNRNRRDAVRERIGNAAALAVLVVIGLMALIGPSGVLAWSDHSVQLEEYQQRIATLEERRDVLENRVDLLDPDNVDADFADELVRGGLNVAHEDEYIVEIEPLPER</sequence>
<reference evidence="2 3" key="1">
    <citation type="submission" date="2015-04" db="EMBL/GenBank/DDBJ databases">
        <title>The draft genome sequence of Erythrobacter luteus KA37.</title>
        <authorList>
            <person name="Zhuang L."/>
            <person name="Liu Y."/>
            <person name="Shao Z."/>
        </authorList>
    </citation>
    <scope>NUCLEOTIDE SEQUENCE [LARGE SCALE GENOMIC DNA]</scope>
    <source>
        <strain evidence="2 3">KA37</strain>
    </source>
</reference>
<evidence type="ECO:0000313" key="3">
    <source>
        <dbReference type="Proteomes" id="UP000053464"/>
    </source>
</evidence>
<dbReference type="EMBL" id="LBHB01000001">
    <property type="protein sequence ID" value="KLE35479.1"/>
    <property type="molecule type" value="Genomic_DNA"/>
</dbReference>
<proteinExistence type="predicted"/>
<dbReference type="PATRIC" id="fig|1581420.6.peg.683"/>
<keyword evidence="3" id="KW-1185">Reference proteome</keyword>
<dbReference type="Proteomes" id="UP000053464">
    <property type="component" value="Unassembled WGS sequence"/>
</dbReference>
<evidence type="ECO:0000256" key="1">
    <source>
        <dbReference type="SAM" id="Coils"/>
    </source>
</evidence>
<accession>A0A0G9MY10</accession>
<protein>
    <recommendedName>
        <fullName evidence="4">Septum formation initiator</fullName>
    </recommendedName>
</protein>
<organism evidence="2 3">
    <name type="scientific">Aurantiacibacter luteus</name>
    <dbReference type="NCBI Taxonomy" id="1581420"/>
    <lineage>
        <taxon>Bacteria</taxon>
        <taxon>Pseudomonadati</taxon>
        <taxon>Pseudomonadota</taxon>
        <taxon>Alphaproteobacteria</taxon>
        <taxon>Sphingomonadales</taxon>
        <taxon>Erythrobacteraceae</taxon>
        <taxon>Aurantiacibacter</taxon>
    </lineage>
</organism>
<comment type="caution">
    <text evidence="2">The sequence shown here is derived from an EMBL/GenBank/DDBJ whole genome shotgun (WGS) entry which is preliminary data.</text>
</comment>
<dbReference type="AlphaFoldDB" id="A0A0G9MY10"/>
<evidence type="ECO:0008006" key="4">
    <source>
        <dbReference type="Google" id="ProtNLM"/>
    </source>
</evidence>
<dbReference type="Pfam" id="PF04977">
    <property type="entry name" value="DivIC"/>
    <property type="match status" value="1"/>
</dbReference>
<keyword evidence="1" id="KW-0175">Coiled coil</keyword>
<dbReference type="RefSeq" id="WP_047002881.1">
    <property type="nucleotide sequence ID" value="NZ_LBHB01000001.1"/>
</dbReference>
<dbReference type="STRING" id="1581420.AAW00_03370"/>